<name>H1YC93_9SPHI</name>
<dbReference type="Gene3D" id="3.55.50.30">
    <property type="match status" value="1"/>
</dbReference>
<evidence type="ECO:0000256" key="1">
    <source>
        <dbReference type="SAM" id="Phobius"/>
    </source>
</evidence>
<feature type="domain" description="Protein FecR C-terminal" evidence="3">
    <location>
        <begin position="308"/>
        <end position="376"/>
    </location>
</feature>
<feature type="domain" description="FecR protein" evidence="2">
    <location>
        <begin position="175"/>
        <end position="270"/>
    </location>
</feature>
<protein>
    <submittedName>
        <fullName evidence="4">Anti-FecI sigma factor, FecR</fullName>
    </submittedName>
</protein>
<keyword evidence="1" id="KW-1133">Transmembrane helix</keyword>
<dbReference type="STRING" id="714943.Mucpa_6025"/>
<reference evidence="4" key="1">
    <citation type="submission" date="2011-09" db="EMBL/GenBank/DDBJ databases">
        <title>The permanent draft genome of Mucilaginibacter paludis DSM 18603.</title>
        <authorList>
            <consortium name="US DOE Joint Genome Institute (JGI-PGF)"/>
            <person name="Lucas S."/>
            <person name="Han J."/>
            <person name="Lapidus A."/>
            <person name="Bruce D."/>
            <person name="Goodwin L."/>
            <person name="Pitluck S."/>
            <person name="Peters L."/>
            <person name="Kyrpides N."/>
            <person name="Mavromatis K."/>
            <person name="Ivanova N."/>
            <person name="Mikhailova N."/>
            <person name="Held B."/>
            <person name="Detter J.C."/>
            <person name="Tapia R."/>
            <person name="Han C."/>
            <person name="Land M."/>
            <person name="Hauser L."/>
            <person name="Markowitz V."/>
            <person name="Cheng J.-F."/>
            <person name="Hugenholtz P."/>
            <person name="Woyke T."/>
            <person name="Wu D."/>
            <person name="Tindall B."/>
            <person name="Brambilla E."/>
            <person name="Klenk H.-P."/>
            <person name="Eisen J.A."/>
        </authorList>
    </citation>
    <scope>NUCLEOTIDE SEQUENCE [LARGE SCALE GENOMIC DNA]</scope>
    <source>
        <strain evidence="4">DSM 18603</strain>
    </source>
</reference>
<keyword evidence="1" id="KW-0812">Transmembrane</keyword>
<dbReference type="PIRSF" id="PIRSF018266">
    <property type="entry name" value="FecR"/>
    <property type="match status" value="1"/>
</dbReference>
<dbReference type="AlphaFoldDB" id="H1YC93"/>
<dbReference type="GO" id="GO:0016989">
    <property type="term" value="F:sigma factor antagonist activity"/>
    <property type="evidence" value="ECO:0007669"/>
    <property type="project" value="TreeGrafter"/>
</dbReference>
<accession>H1YC93</accession>
<gene>
    <name evidence="4" type="ORF">Mucpa_6025</name>
</gene>
<organism evidence="4 5">
    <name type="scientific">Mucilaginibacter paludis DSM 18603</name>
    <dbReference type="NCBI Taxonomy" id="714943"/>
    <lineage>
        <taxon>Bacteria</taxon>
        <taxon>Pseudomonadati</taxon>
        <taxon>Bacteroidota</taxon>
        <taxon>Sphingobacteriia</taxon>
        <taxon>Sphingobacteriales</taxon>
        <taxon>Sphingobacteriaceae</taxon>
        <taxon>Mucilaginibacter</taxon>
    </lineage>
</organism>
<evidence type="ECO:0000259" key="2">
    <source>
        <dbReference type="Pfam" id="PF04773"/>
    </source>
</evidence>
<dbReference type="Proteomes" id="UP000002774">
    <property type="component" value="Chromosome"/>
</dbReference>
<feature type="transmembrane region" description="Helical" evidence="1">
    <location>
        <begin position="73"/>
        <end position="92"/>
    </location>
</feature>
<dbReference type="PANTHER" id="PTHR30273:SF2">
    <property type="entry name" value="PROTEIN FECR"/>
    <property type="match status" value="1"/>
</dbReference>
<evidence type="ECO:0000313" key="4">
    <source>
        <dbReference type="EMBL" id="EHQ30084.1"/>
    </source>
</evidence>
<dbReference type="eggNOG" id="COG3712">
    <property type="taxonomic scope" value="Bacteria"/>
</dbReference>
<evidence type="ECO:0000259" key="3">
    <source>
        <dbReference type="Pfam" id="PF16344"/>
    </source>
</evidence>
<dbReference type="Pfam" id="PF16344">
    <property type="entry name" value="FecR_C"/>
    <property type="match status" value="1"/>
</dbReference>
<sequence length="378" mass="41745">MQKKDIKDLLNRVELGIATPQEEEVAQFWLHRLNEQAGAGLTDDDLLQAREAMWQNINTRKHAKIYPFKTRRWMAAAAAVLLCLSMGGYFLYRQIAPGQIAQNLRFKNDLAPGSNKAMLTLANGQKIILSEAKNGTLANQGNITVTKTADGQIVYRAAPAAPMAKVAGAAVGFNTITTPRGGQYQVILPDDSHVWLNAASSLSYPTAFTGTERKVKLTGEAYFEVAKNKQMPFKVESQGQQVEVLGTHFNISAYADDADTKTTLLEGSVRLNNRVVLRPGEQATMQPGVALGISAANTDDAIAWKNGKFKFENENIKDLMRKVARWYDVQVDYEGGMSRQNFSGSVSRFDSISKLLNILESTNTVHFKIEGRRITVMP</sequence>
<dbReference type="EMBL" id="CM001403">
    <property type="protein sequence ID" value="EHQ30084.1"/>
    <property type="molecule type" value="Genomic_DNA"/>
</dbReference>
<proteinExistence type="predicted"/>
<dbReference type="PANTHER" id="PTHR30273">
    <property type="entry name" value="PERIPLASMIC SIGNAL SENSOR AND SIGMA FACTOR ACTIVATOR FECR-RELATED"/>
    <property type="match status" value="1"/>
</dbReference>
<dbReference type="OrthoDB" id="1099963at2"/>
<dbReference type="InterPro" id="IPR006860">
    <property type="entry name" value="FecR"/>
</dbReference>
<dbReference type="RefSeq" id="WP_008511603.1">
    <property type="nucleotide sequence ID" value="NZ_CM001403.1"/>
</dbReference>
<evidence type="ECO:0000313" key="5">
    <source>
        <dbReference type="Proteomes" id="UP000002774"/>
    </source>
</evidence>
<dbReference type="Gene3D" id="2.60.120.1440">
    <property type="match status" value="1"/>
</dbReference>
<keyword evidence="1" id="KW-0472">Membrane</keyword>
<keyword evidence="5" id="KW-1185">Reference proteome</keyword>
<dbReference type="Pfam" id="PF04773">
    <property type="entry name" value="FecR"/>
    <property type="match status" value="1"/>
</dbReference>
<dbReference type="InterPro" id="IPR012373">
    <property type="entry name" value="Ferrdict_sens_TM"/>
</dbReference>
<dbReference type="InterPro" id="IPR032508">
    <property type="entry name" value="FecR_C"/>
</dbReference>
<dbReference type="HOGENOM" id="CLU_050192_1_0_10"/>